<dbReference type="AlphaFoldDB" id="A0A7S7NTU0"/>
<evidence type="ECO:0000256" key="9">
    <source>
        <dbReference type="ARBA" id="ARBA00022989"/>
    </source>
</evidence>
<comment type="subcellular location">
    <subcellularLocation>
        <location evidence="1">Cell membrane</location>
    </subcellularLocation>
</comment>
<organism evidence="13 14">
    <name type="scientific">Paludibaculum fermentans</name>
    <dbReference type="NCBI Taxonomy" id="1473598"/>
    <lineage>
        <taxon>Bacteria</taxon>
        <taxon>Pseudomonadati</taxon>
        <taxon>Acidobacteriota</taxon>
        <taxon>Terriglobia</taxon>
        <taxon>Bryobacterales</taxon>
        <taxon>Bryobacteraceae</taxon>
        <taxon>Paludibaculum</taxon>
    </lineage>
</organism>
<evidence type="ECO:0000313" key="13">
    <source>
        <dbReference type="EMBL" id="QOY89625.1"/>
    </source>
</evidence>
<sequence>MKLKEWLAPIVYLASNWISLIGVVLVTTSGILWLFLLPSTLRGHSPDPYIGILQFMVLPAVFFLGLGLIPAGVWLFKKRNKGKLPDVFPPLDFSNPRFRRLLAFLGATTLANFIIGGQLTYKAVSYMESVNFCGQTCHVVMKPEFTAYQNSPHSRVECVSCHIGPGANWFVKSKISGSWQVISVTLKLYPRPIPTPIENLRPARETCEVCHWPQKFGGDRIRVFNNFSDDEKSKWTKSVLLMHIGGGNGYEGIHGAHMGPGVKVRYAHSDKQRQKIPWVEYTGKDGQTFTFKADGYKADGPGNLDVRTMDCMDCHNRPSHTYELAERGVNRALAAGDLDRDLPYVRKVALEILKAKYATTEDSERDIPAKFKAYYEKNYPQVWASRKAAVESSARNVLAVFSRSVFPEMNVQWGAYPVNLGHTDFDGCFRCHDERPSTKGNRTIPQDCDTCHKTLAQDEESPKVLADLGLDKPRAVGH</sequence>
<keyword evidence="5" id="KW-0349">Heme</keyword>
<evidence type="ECO:0000256" key="3">
    <source>
        <dbReference type="ARBA" id="ARBA00022448"/>
    </source>
</evidence>
<keyword evidence="9 12" id="KW-1133">Transmembrane helix</keyword>
<dbReference type="KEGG" id="pfer:IRI77_06645"/>
<keyword evidence="8" id="KW-0249">Electron transport</keyword>
<keyword evidence="4" id="KW-1003">Cell membrane</keyword>
<dbReference type="GO" id="GO:0046872">
    <property type="term" value="F:metal ion binding"/>
    <property type="evidence" value="ECO:0007669"/>
    <property type="project" value="UniProtKB-KW"/>
</dbReference>
<dbReference type="Gene3D" id="1.10.3820.10">
    <property type="entry name" value="Di-heme elbow motif domain"/>
    <property type="match status" value="1"/>
</dbReference>
<accession>A0A7S7NTU0</accession>
<dbReference type="RefSeq" id="WP_194451287.1">
    <property type="nucleotide sequence ID" value="NZ_CP063849.1"/>
</dbReference>
<dbReference type="InterPro" id="IPR038266">
    <property type="entry name" value="NapC/NirT_cytc_sf"/>
</dbReference>
<feature type="transmembrane region" description="Helical" evidence="12">
    <location>
        <begin position="49"/>
        <end position="76"/>
    </location>
</feature>
<evidence type="ECO:0000313" key="14">
    <source>
        <dbReference type="Proteomes" id="UP000593892"/>
    </source>
</evidence>
<dbReference type="GO" id="GO:0009055">
    <property type="term" value="F:electron transfer activity"/>
    <property type="evidence" value="ECO:0007669"/>
    <property type="project" value="TreeGrafter"/>
</dbReference>
<dbReference type="GO" id="GO:0009061">
    <property type="term" value="P:anaerobic respiration"/>
    <property type="evidence" value="ECO:0007669"/>
    <property type="project" value="TreeGrafter"/>
</dbReference>
<evidence type="ECO:0000256" key="8">
    <source>
        <dbReference type="ARBA" id="ARBA00022982"/>
    </source>
</evidence>
<evidence type="ECO:0000256" key="5">
    <source>
        <dbReference type="ARBA" id="ARBA00022617"/>
    </source>
</evidence>
<evidence type="ECO:0000256" key="1">
    <source>
        <dbReference type="ARBA" id="ARBA00004236"/>
    </source>
</evidence>
<dbReference type="InterPro" id="IPR051174">
    <property type="entry name" value="Cytochrome_c-type_ET"/>
</dbReference>
<name>A0A7S7NTU0_PALFE</name>
<dbReference type="InterPro" id="IPR036280">
    <property type="entry name" value="Multihaem_cyt_sf"/>
</dbReference>
<keyword evidence="11 12" id="KW-0472">Membrane</keyword>
<proteinExistence type="inferred from homology"/>
<gene>
    <name evidence="13" type="ORF">IRI77_06645</name>
</gene>
<dbReference type="EMBL" id="CP063849">
    <property type="protein sequence ID" value="QOY89625.1"/>
    <property type="molecule type" value="Genomic_DNA"/>
</dbReference>
<dbReference type="PANTHER" id="PTHR30333">
    <property type="entry name" value="CYTOCHROME C-TYPE PROTEIN"/>
    <property type="match status" value="1"/>
</dbReference>
<feature type="transmembrane region" description="Helical" evidence="12">
    <location>
        <begin position="12"/>
        <end position="37"/>
    </location>
</feature>
<evidence type="ECO:0000256" key="2">
    <source>
        <dbReference type="ARBA" id="ARBA00007395"/>
    </source>
</evidence>
<keyword evidence="14" id="KW-1185">Reference proteome</keyword>
<keyword evidence="3" id="KW-0813">Transport</keyword>
<reference evidence="13 14" key="1">
    <citation type="submission" date="2020-10" db="EMBL/GenBank/DDBJ databases">
        <title>Complete genome sequence of Paludibaculum fermentans P105T, a facultatively anaerobic acidobacterium capable of dissimilatory Fe(III) reduction.</title>
        <authorList>
            <person name="Dedysh S.N."/>
            <person name="Beletsky A.V."/>
            <person name="Kulichevskaya I.S."/>
            <person name="Mardanov A.V."/>
            <person name="Ravin N.V."/>
        </authorList>
    </citation>
    <scope>NUCLEOTIDE SEQUENCE [LARGE SCALE GENOMIC DNA]</scope>
    <source>
        <strain evidence="13 14">P105</strain>
    </source>
</reference>
<dbReference type="SUPFAM" id="SSF48695">
    <property type="entry name" value="Multiheme cytochromes"/>
    <property type="match status" value="1"/>
</dbReference>
<evidence type="ECO:0000256" key="12">
    <source>
        <dbReference type="SAM" id="Phobius"/>
    </source>
</evidence>
<dbReference type="Proteomes" id="UP000593892">
    <property type="component" value="Chromosome"/>
</dbReference>
<keyword evidence="10" id="KW-0408">Iron</keyword>
<dbReference type="PANTHER" id="PTHR30333:SF1">
    <property type="entry name" value="CYTOCHROME C-TYPE PROTEIN NAPC"/>
    <property type="match status" value="1"/>
</dbReference>
<evidence type="ECO:0000256" key="10">
    <source>
        <dbReference type="ARBA" id="ARBA00023004"/>
    </source>
</evidence>
<comment type="similarity">
    <text evidence="2">Belongs to the NapC/NirT/NrfH family.</text>
</comment>
<keyword evidence="6 12" id="KW-0812">Transmembrane</keyword>
<evidence type="ECO:0000256" key="4">
    <source>
        <dbReference type="ARBA" id="ARBA00022475"/>
    </source>
</evidence>
<evidence type="ECO:0000256" key="6">
    <source>
        <dbReference type="ARBA" id="ARBA00022692"/>
    </source>
</evidence>
<keyword evidence="7" id="KW-0479">Metal-binding</keyword>
<dbReference type="GO" id="GO:0005886">
    <property type="term" value="C:plasma membrane"/>
    <property type="evidence" value="ECO:0007669"/>
    <property type="project" value="UniProtKB-SubCell"/>
</dbReference>
<protein>
    <submittedName>
        <fullName evidence="13">NapC/NirT family cytochrome c</fullName>
    </submittedName>
</protein>
<feature type="transmembrane region" description="Helical" evidence="12">
    <location>
        <begin position="101"/>
        <end position="121"/>
    </location>
</feature>
<evidence type="ECO:0000256" key="7">
    <source>
        <dbReference type="ARBA" id="ARBA00022723"/>
    </source>
</evidence>
<evidence type="ECO:0000256" key="11">
    <source>
        <dbReference type="ARBA" id="ARBA00023136"/>
    </source>
</evidence>